<comment type="caution">
    <text evidence="1">The sequence shown here is derived from an EMBL/GenBank/DDBJ whole genome shotgun (WGS) entry which is preliminary data.</text>
</comment>
<proteinExistence type="predicted"/>
<reference evidence="1 2" key="1">
    <citation type="submission" date="2010-02" db="EMBL/GenBank/DDBJ databases">
        <authorList>
            <person name="Weinstock G."/>
            <person name="Sodergren E."/>
            <person name="Clifton S."/>
            <person name="Fulton L."/>
            <person name="Fulton B."/>
            <person name="Courtney L."/>
            <person name="Fronick C."/>
            <person name="Harrison M."/>
            <person name="Strong C."/>
            <person name="Farmer C."/>
            <person name="Delahaunty K."/>
            <person name="Markovic C."/>
            <person name="Hall O."/>
            <person name="Minx P."/>
            <person name="Tomlinson C."/>
            <person name="Mitreva M."/>
            <person name="Nelson J."/>
            <person name="Hou S."/>
            <person name="Wollam A."/>
            <person name="Pepin K.H."/>
            <person name="Johnson M."/>
            <person name="Bhonagiri V."/>
            <person name="Zhang X."/>
            <person name="Suruliraj S."/>
            <person name="Warren W."/>
            <person name="Chinwalla A."/>
            <person name="Mardis E.R."/>
            <person name="Wilson R.K."/>
        </authorList>
    </citation>
    <scope>NUCLEOTIDE SEQUENCE [LARGE SCALE GENOMIC DNA]</scope>
    <source>
        <strain evidence="1 2">DSM 20213</strain>
    </source>
</reference>
<dbReference type="AlphaFoldDB" id="D4BSG6"/>
<evidence type="ECO:0000313" key="1">
    <source>
        <dbReference type="EMBL" id="EFE88094.1"/>
    </source>
</evidence>
<sequence length="77" mass="9092">MLPKDVSNGKGASHFFETHAPKPRFQCTFCKKDGHTVEFCFRRVKHERRVRAKDFKKPRSLLMARVILMWAPSRCWG</sequence>
<keyword evidence="2" id="KW-1185">Reference proteome</keyword>
<dbReference type="HOGENOM" id="CLU_2631045_0_0_11"/>
<dbReference type="EMBL" id="ACCG02000018">
    <property type="protein sequence ID" value="EFE88094.1"/>
    <property type="molecule type" value="Genomic_DNA"/>
</dbReference>
<dbReference type="Proteomes" id="UP000003191">
    <property type="component" value="Unassembled WGS sequence"/>
</dbReference>
<protein>
    <submittedName>
        <fullName evidence="1">Uncharacterized protein</fullName>
    </submittedName>
</protein>
<organism evidence="1 2">
    <name type="scientific">Bifidobacterium breve DSM 20213 = JCM 1192</name>
    <dbReference type="NCBI Taxonomy" id="518634"/>
    <lineage>
        <taxon>Bacteria</taxon>
        <taxon>Bacillati</taxon>
        <taxon>Actinomycetota</taxon>
        <taxon>Actinomycetes</taxon>
        <taxon>Bifidobacteriales</taxon>
        <taxon>Bifidobacteriaceae</taxon>
        <taxon>Bifidobacterium</taxon>
    </lineage>
</organism>
<evidence type="ECO:0000313" key="2">
    <source>
        <dbReference type="Proteomes" id="UP000003191"/>
    </source>
</evidence>
<gene>
    <name evidence="1" type="ORF">BIFBRE_05058</name>
</gene>
<name>D4BSG6_BIFBR</name>
<accession>D4BSG6</accession>